<organism evidence="1 2">
    <name type="scientific">Rubroshorea leprosula</name>
    <dbReference type="NCBI Taxonomy" id="152421"/>
    <lineage>
        <taxon>Eukaryota</taxon>
        <taxon>Viridiplantae</taxon>
        <taxon>Streptophyta</taxon>
        <taxon>Embryophyta</taxon>
        <taxon>Tracheophyta</taxon>
        <taxon>Spermatophyta</taxon>
        <taxon>Magnoliopsida</taxon>
        <taxon>eudicotyledons</taxon>
        <taxon>Gunneridae</taxon>
        <taxon>Pentapetalae</taxon>
        <taxon>rosids</taxon>
        <taxon>malvids</taxon>
        <taxon>Malvales</taxon>
        <taxon>Dipterocarpaceae</taxon>
        <taxon>Rubroshorea</taxon>
    </lineage>
</organism>
<evidence type="ECO:0000313" key="2">
    <source>
        <dbReference type="Proteomes" id="UP001054252"/>
    </source>
</evidence>
<accession>A0AAV5JHS2</accession>
<dbReference type="EMBL" id="BPVZ01000034">
    <property type="protein sequence ID" value="GKV11615.1"/>
    <property type="molecule type" value="Genomic_DNA"/>
</dbReference>
<gene>
    <name evidence="1" type="ORF">SLEP1_g22857</name>
</gene>
<evidence type="ECO:0000313" key="1">
    <source>
        <dbReference type="EMBL" id="GKV11615.1"/>
    </source>
</evidence>
<reference evidence="1 2" key="1">
    <citation type="journal article" date="2021" name="Commun. Biol.">
        <title>The genome of Shorea leprosula (Dipterocarpaceae) highlights the ecological relevance of drought in aseasonal tropical rainforests.</title>
        <authorList>
            <person name="Ng K.K.S."/>
            <person name="Kobayashi M.J."/>
            <person name="Fawcett J.A."/>
            <person name="Hatakeyama M."/>
            <person name="Paape T."/>
            <person name="Ng C.H."/>
            <person name="Ang C.C."/>
            <person name="Tnah L.H."/>
            <person name="Lee C.T."/>
            <person name="Nishiyama T."/>
            <person name="Sese J."/>
            <person name="O'Brien M.J."/>
            <person name="Copetti D."/>
            <person name="Mohd Noor M.I."/>
            <person name="Ong R.C."/>
            <person name="Putra M."/>
            <person name="Sireger I.Z."/>
            <person name="Indrioko S."/>
            <person name="Kosugi Y."/>
            <person name="Izuno A."/>
            <person name="Isagi Y."/>
            <person name="Lee S.L."/>
            <person name="Shimizu K.K."/>
        </authorList>
    </citation>
    <scope>NUCLEOTIDE SEQUENCE [LARGE SCALE GENOMIC DNA]</scope>
    <source>
        <strain evidence="1">214</strain>
    </source>
</reference>
<comment type="caution">
    <text evidence="1">The sequence shown here is derived from an EMBL/GenBank/DDBJ whole genome shotgun (WGS) entry which is preliminary data.</text>
</comment>
<name>A0AAV5JHS2_9ROSI</name>
<sequence>MTIFVYRVFLVIAIPVQKLLKFRAWCICGILSRVYGVCRASDLGSGA</sequence>
<keyword evidence="2" id="KW-1185">Reference proteome</keyword>
<dbReference type="Proteomes" id="UP001054252">
    <property type="component" value="Unassembled WGS sequence"/>
</dbReference>
<dbReference type="AlphaFoldDB" id="A0AAV5JHS2"/>
<protein>
    <submittedName>
        <fullName evidence="1">Uncharacterized protein</fullName>
    </submittedName>
</protein>
<proteinExistence type="predicted"/>